<proteinExistence type="inferred from homology"/>
<dbReference type="AlphaFoldDB" id="A0A1G6WFR1"/>
<name>A0A1G6WFR1_9GAMM</name>
<dbReference type="Pfam" id="PF13333">
    <property type="entry name" value="rve_2"/>
    <property type="match status" value="1"/>
</dbReference>
<evidence type="ECO:0000313" key="3">
    <source>
        <dbReference type="EMBL" id="GLR29040.1"/>
    </source>
</evidence>
<protein>
    <submittedName>
        <fullName evidence="4">Transposase and inactivated derivatives</fullName>
    </submittedName>
</protein>
<dbReference type="EMBL" id="BSOK01000022">
    <property type="protein sequence ID" value="GLR29040.1"/>
    <property type="molecule type" value="Genomic_DNA"/>
</dbReference>
<sequence>MTTKRGRYSQEFKLEAIKLVEDQGRKIPEVANSLGIGKTTLENWVYKYRKEQQGVMPSEGKALTPELRRIQELEKHVRFFRSFKTEWMPKNGYDNIDEAWQAVNDYIWGYYQSVRPHSFNEYLTPSKKERLYFNKNLLSTV</sequence>
<dbReference type="EMBL" id="FNAL01000005">
    <property type="protein sequence ID" value="SDD64604.1"/>
    <property type="molecule type" value="Genomic_DNA"/>
</dbReference>
<reference evidence="3" key="1">
    <citation type="journal article" date="2014" name="Int. J. Syst. Evol. Microbiol.">
        <title>Complete genome of a new Firmicutes species belonging to the dominant human colonic microbiota ('Ruminococcus bicirculans') reveals two chromosomes and a selective capacity to utilize plant glucans.</title>
        <authorList>
            <consortium name="NISC Comparative Sequencing Program"/>
            <person name="Wegmann U."/>
            <person name="Louis P."/>
            <person name="Goesmann A."/>
            <person name="Henrissat B."/>
            <person name="Duncan S.H."/>
            <person name="Flint H.J."/>
        </authorList>
    </citation>
    <scope>NUCLEOTIDE SEQUENCE</scope>
    <source>
        <strain evidence="3">NBRC 103191</strain>
    </source>
</reference>
<keyword evidence="6" id="KW-1185">Reference proteome</keyword>
<dbReference type="Proteomes" id="UP001156645">
    <property type="component" value="Unassembled WGS sequence"/>
</dbReference>
<feature type="domain" description="Integrase catalytic" evidence="2">
    <location>
        <begin position="79"/>
        <end position="126"/>
    </location>
</feature>
<dbReference type="InterPro" id="IPR001584">
    <property type="entry name" value="Integrase_cat-core"/>
</dbReference>
<reference evidence="4 5" key="2">
    <citation type="submission" date="2016-10" db="EMBL/GenBank/DDBJ databases">
        <authorList>
            <person name="de Groot N.N."/>
        </authorList>
    </citation>
    <scope>NUCLEOTIDE SEQUENCE [LARGE SCALE GENOMIC DNA]</scope>
    <source>
        <strain evidence="4 5">DSM 23406</strain>
    </source>
</reference>
<dbReference type="Proteomes" id="UP000198501">
    <property type="component" value="Unassembled WGS sequence"/>
</dbReference>
<evidence type="ECO:0000313" key="6">
    <source>
        <dbReference type="Proteomes" id="UP001156645"/>
    </source>
</evidence>
<accession>A0A1G6WFR1</accession>
<evidence type="ECO:0000313" key="4">
    <source>
        <dbReference type="EMBL" id="SDD64604.1"/>
    </source>
</evidence>
<reference evidence="3" key="4">
    <citation type="submission" date="2023-01" db="EMBL/GenBank/DDBJ databases">
        <title>Draft genome sequence of Psychrobacter pacificensis strain NBRC 103191.</title>
        <authorList>
            <person name="Sun Q."/>
            <person name="Mori K."/>
        </authorList>
    </citation>
    <scope>NUCLEOTIDE SEQUENCE</scope>
    <source>
        <strain evidence="3">NBRC 103191</strain>
    </source>
</reference>
<comment type="similarity">
    <text evidence="1">Belongs to the transposase 8 family.</text>
</comment>
<dbReference type="Gene3D" id="1.10.10.60">
    <property type="entry name" value="Homeodomain-like"/>
    <property type="match status" value="1"/>
</dbReference>
<dbReference type="InterPro" id="IPR002514">
    <property type="entry name" value="Transposase_8"/>
</dbReference>
<gene>
    <name evidence="3" type="ORF">GCM10007915_12780</name>
    <name evidence="4" type="ORF">SAMN05660405_00960</name>
</gene>
<dbReference type="GO" id="GO:0003677">
    <property type="term" value="F:DNA binding"/>
    <property type="evidence" value="ECO:0007669"/>
    <property type="project" value="InterPro"/>
</dbReference>
<dbReference type="GO" id="GO:0006313">
    <property type="term" value="P:DNA transposition"/>
    <property type="evidence" value="ECO:0007669"/>
    <property type="project" value="InterPro"/>
</dbReference>
<evidence type="ECO:0000256" key="1">
    <source>
        <dbReference type="ARBA" id="ARBA00009964"/>
    </source>
</evidence>
<evidence type="ECO:0000259" key="2">
    <source>
        <dbReference type="Pfam" id="PF13333"/>
    </source>
</evidence>
<reference evidence="6" key="3">
    <citation type="journal article" date="2019" name="Int. J. Syst. Evol. Microbiol.">
        <title>The Global Catalogue of Microorganisms (GCM) 10K type strain sequencing project: providing services to taxonomists for standard genome sequencing and annotation.</title>
        <authorList>
            <consortium name="The Broad Institute Genomics Platform"/>
            <consortium name="The Broad Institute Genome Sequencing Center for Infectious Disease"/>
            <person name="Wu L."/>
            <person name="Ma J."/>
        </authorList>
    </citation>
    <scope>NUCLEOTIDE SEQUENCE [LARGE SCALE GENOMIC DNA]</scope>
    <source>
        <strain evidence="6">NBRC 103191</strain>
    </source>
</reference>
<dbReference type="GO" id="GO:0004803">
    <property type="term" value="F:transposase activity"/>
    <property type="evidence" value="ECO:0007669"/>
    <property type="project" value="InterPro"/>
</dbReference>
<dbReference type="Pfam" id="PF01527">
    <property type="entry name" value="HTH_Tnp_1"/>
    <property type="match status" value="1"/>
</dbReference>
<dbReference type="InterPro" id="IPR009057">
    <property type="entry name" value="Homeodomain-like_sf"/>
</dbReference>
<dbReference type="SUPFAM" id="SSF46689">
    <property type="entry name" value="Homeodomain-like"/>
    <property type="match status" value="1"/>
</dbReference>
<evidence type="ECO:0000313" key="5">
    <source>
        <dbReference type="Proteomes" id="UP000198501"/>
    </source>
</evidence>
<organism evidence="4 5">
    <name type="scientific">Psychrobacter pacificensis</name>
    <dbReference type="NCBI Taxonomy" id="112002"/>
    <lineage>
        <taxon>Bacteria</taxon>
        <taxon>Pseudomonadati</taxon>
        <taxon>Pseudomonadota</taxon>
        <taxon>Gammaproteobacteria</taxon>
        <taxon>Moraxellales</taxon>
        <taxon>Moraxellaceae</taxon>
        <taxon>Psychrobacter</taxon>
    </lineage>
</organism>